<gene>
    <name evidence="2" type="ORF">ATO12_05775</name>
</gene>
<dbReference type="GO" id="GO:0016853">
    <property type="term" value="F:isomerase activity"/>
    <property type="evidence" value="ECO:0007669"/>
    <property type="project" value="UniProtKB-KW"/>
</dbReference>
<dbReference type="Gene3D" id="3.10.450.50">
    <property type="match status" value="1"/>
</dbReference>
<protein>
    <submittedName>
        <fullName evidence="2">Ketosteroid isomerase</fullName>
    </submittedName>
</protein>
<reference evidence="2 3" key="1">
    <citation type="submission" date="2014-04" db="EMBL/GenBank/DDBJ databases">
        <title>Aquimarina sp. 22II-S11-z7 Genome Sequencing.</title>
        <authorList>
            <person name="Lai Q."/>
        </authorList>
    </citation>
    <scope>NUCLEOTIDE SEQUENCE [LARGE SCALE GENOMIC DNA]</scope>
    <source>
        <strain evidence="2 3">22II-S11-z7</strain>
    </source>
</reference>
<evidence type="ECO:0000259" key="1">
    <source>
        <dbReference type="Pfam" id="PF12680"/>
    </source>
</evidence>
<keyword evidence="2" id="KW-0413">Isomerase</keyword>
<sequence>MNTLDIIKSTYEGKTAEENGKNLQKHLSENINWTETKGFPYAGTYSSYKEIVDHVFSRLAAEWIDYKFTVEDYVAVKNKVVAYGTYSGTYKKTNQYFEARVAHIWKLKNNKIISFEQFVDSKSVVDAMKEEF</sequence>
<dbReference type="STRING" id="1317122.ATO12_05775"/>
<dbReference type="PANTHER" id="PTHR41252">
    <property type="entry name" value="BLR2505 PROTEIN"/>
    <property type="match status" value="1"/>
</dbReference>
<dbReference type="InterPro" id="IPR032710">
    <property type="entry name" value="NTF2-like_dom_sf"/>
</dbReference>
<dbReference type="PANTHER" id="PTHR41252:SF1">
    <property type="entry name" value="BLR2505 PROTEIN"/>
    <property type="match status" value="1"/>
</dbReference>
<evidence type="ECO:0000313" key="3">
    <source>
        <dbReference type="Proteomes" id="UP000023541"/>
    </source>
</evidence>
<feature type="domain" description="SnoaL-like" evidence="1">
    <location>
        <begin position="20"/>
        <end position="114"/>
    </location>
</feature>
<accession>A0A023BP72</accession>
<dbReference type="OrthoDB" id="7876517at2"/>
<dbReference type="Pfam" id="PF12680">
    <property type="entry name" value="SnoaL_2"/>
    <property type="match status" value="1"/>
</dbReference>
<dbReference type="EMBL" id="AQRA01000011">
    <property type="protein sequence ID" value="EZH71885.1"/>
    <property type="molecule type" value="Genomic_DNA"/>
</dbReference>
<comment type="caution">
    <text evidence="2">The sequence shown here is derived from an EMBL/GenBank/DDBJ whole genome shotgun (WGS) entry which is preliminary data.</text>
</comment>
<dbReference type="Proteomes" id="UP000023541">
    <property type="component" value="Unassembled WGS sequence"/>
</dbReference>
<organism evidence="2 3">
    <name type="scientific">Aquimarina atlantica</name>
    <dbReference type="NCBI Taxonomy" id="1317122"/>
    <lineage>
        <taxon>Bacteria</taxon>
        <taxon>Pseudomonadati</taxon>
        <taxon>Bacteroidota</taxon>
        <taxon>Flavobacteriia</taxon>
        <taxon>Flavobacteriales</taxon>
        <taxon>Flavobacteriaceae</taxon>
        <taxon>Aquimarina</taxon>
    </lineage>
</organism>
<proteinExistence type="predicted"/>
<dbReference type="AlphaFoldDB" id="A0A023BP72"/>
<keyword evidence="3" id="KW-1185">Reference proteome</keyword>
<dbReference type="InterPro" id="IPR037401">
    <property type="entry name" value="SnoaL-like"/>
</dbReference>
<evidence type="ECO:0000313" key="2">
    <source>
        <dbReference type="EMBL" id="EZH71885.1"/>
    </source>
</evidence>
<name>A0A023BP72_9FLAO</name>
<dbReference type="SUPFAM" id="SSF54427">
    <property type="entry name" value="NTF2-like"/>
    <property type="match status" value="1"/>
</dbReference>
<dbReference type="eggNOG" id="COG3631">
    <property type="taxonomic scope" value="Bacteria"/>
</dbReference>